<feature type="compositionally biased region" description="Low complexity" evidence="1">
    <location>
        <begin position="31"/>
        <end position="44"/>
    </location>
</feature>
<accession>A0A834NVP5</accession>
<evidence type="ECO:0000313" key="3">
    <source>
        <dbReference type="Proteomes" id="UP000617340"/>
    </source>
</evidence>
<organism evidence="2 3">
    <name type="scientific">Vespula germanica</name>
    <name type="common">German yellow jacket</name>
    <name type="synonym">Paravespula germanica</name>
    <dbReference type="NCBI Taxonomy" id="30212"/>
    <lineage>
        <taxon>Eukaryota</taxon>
        <taxon>Metazoa</taxon>
        <taxon>Ecdysozoa</taxon>
        <taxon>Arthropoda</taxon>
        <taxon>Hexapoda</taxon>
        <taxon>Insecta</taxon>
        <taxon>Pterygota</taxon>
        <taxon>Neoptera</taxon>
        <taxon>Endopterygota</taxon>
        <taxon>Hymenoptera</taxon>
        <taxon>Apocrita</taxon>
        <taxon>Aculeata</taxon>
        <taxon>Vespoidea</taxon>
        <taxon>Vespidae</taxon>
        <taxon>Vespinae</taxon>
        <taxon>Vespula</taxon>
    </lineage>
</organism>
<evidence type="ECO:0000313" key="2">
    <source>
        <dbReference type="EMBL" id="KAF7418805.1"/>
    </source>
</evidence>
<proteinExistence type="predicted"/>
<protein>
    <submittedName>
        <fullName evidence="2">Uncharacterized protein</fullName>
    </submittedName>
</protein>
<comment type="caution">
    <text evidence="2">The sequence shown here is derived from an EMBL/GenBank/DDBJ whole genome shotgun (WGS) entry which is preliminary data.</text>
</comment>
<sequence length="115" mass="12370">MFKQFWEVLGGNSARSGMSVGSGGRAPIKRTTGTTTSTVNNSTKNKSKLEPRPPSGVGKKRTDAVSLLFSAKRPPSRKVERTPTATTTTTTTTTATRTTKTPQKSARTKSLERLK</sequence>
<keyword evidence="3" id="KW-1185">Reference proteome</keyword>
<evidence type="ECO:0000256" key="1">
    <source>
        <dbReference type="SAM" id="MobiDB-lite"/>
    </source>
</evidence>
<dbReference type="AlphaFoldDB" id="A0A834NVP5"/>
<dbReference type="Proteomes" id="UP000617340">
    <property type="component" value="Unassembled WGS sequence"/>
</dbReference>
<reference evidence="2" key="1">
    <citation type="journal article" date="2020" name="G3 (Bethesda)">
        <title>High-Quality Assemblies for Three Invasive Social Wasps from the &lt;i&gt;Vespula&lt;/i&gt; Genus.</title>
        <authorList>
            <person name="Harrop T.W.R."/>
            <person name="Guhlin J."/>
            <person name="McLaughlin G.M."/>
            <person name="Permina E."/>
            <person name="Stockwell P."/>
            <person name="Gilligan J."/>
            <person name="Le Lec M.F."/>
            <person name="Gruber M.A.M."/>
            <person name="Quinn O."/>
            <person name="Lovegrove M."/>
            <person name="Duncan E.J."/>
            <person name="Remnant E.J."/>
            <person name="Van Eeckhoven J."/>
            <person name="Graham B."/>
            <person name="Knapp R.A."/>
            <person name="Langford K.W."/>
            <person name="Kronenberg Z."/>
            <person name="Press M.O."/>
            <person name="Eacker S.M."/>
            <person name="Wilson-Rankin E.E."/>
            <person name="Purcell J."/>
            <person name="Lester P.J."/>
            <person name="Dearden P.K."/>
        </authorList>
    </citation>
    <scope>NUCLEOTIDE SEQUENCE</scope>
    <source>
        <strain evidence="2">Linc-1</strain>
    </source>
</reference>
<name>A0A834NVP5_VESGE</name>
<feature type="region of interest" description="Disordered" evidence="1">
    <location>
        <begin position="7"/>
        <end position="115"/>
    </location>
</feature>
<gene>
    <name evidence="2" type="ORF">HZH68_001458</name>
</gene>
<dbReference type="EMBL" id="JACSDZ010000001">
    <property type="protein sequence ID" value="KAF7418805.1"/>
    <property type="molecule type" value="Genomic_DNA"/>
</dbReference>
<feature type="compositionally biased region" description="Low complexity" evidence="1">
    <location>
        <begin position="82"/>
        <end position="102"/>
    </location>
</feature>